<keyword evidence="3 5" id="KW-1133">Transmembrane helix</keyword>
<feature type="transmembrane region" description="Helical" evidence="5">
    <location>
        <begin position="110"/>
        <end position="129"/>
    </location>
</feature>
<evidence type="ECO:0000256" key="5">
    <source>
        <dbReference type="SAM" id="Phobius"/>
    </source>
</evidence>
<dbReference type="Pfam" id="PF07681">
    <property type="entry name" value="DoxX"/>
    <property type="match status" value="1"/>
</dbReference>
<dbReference type="GO" id="GO:0016020">
    <property type="term" value="C:membrane"/>
    <property type="evidence" value="ECO:0007669"/>
    <property type="project" value="UniProtKB-SubCell"/>
</dbReference>
<accession>A0A8G2CKV3</accession>
<name>A0A8G2CKV3_ACIRU</name>
<evidence type="ECO:0000256" key="1">
    <source>
        <dbReference type="ARBA" id="ARBA00004141"/>
    </source>
</evidence>
<feature type="transmembrane region" description="Helical" evidence="5">
    <location>
        <begin position="70"/>
        <end position="90"/>
    </location>
</feature>
<comment type="subcellular location">
    <subcellularLocation>
        <location evidence="1">Membrane</location>
        <topology evidence="1">Multi-pass membrane protein</topology>
    </subcellularLocation>
</comment>
<gene>
    <name evidence="6" type="ORF">SAMN05421828_110123</name>
</gene>
<reference evidence="6 7" key="1">
    <citation type="submission" date="2017-01" db="EMBL/GenBank/DDBJ databases">
        <authorList>
            <person name="Varghese N."/>
            <person name="Submissions S."/>
        </authorList>
    </citation>
    <scope>NUCLEOTIDE SEQUENCE [LARGE SCALE GENOMIC DNA]</scope>
    <source>
        <strain evidence="6 7">ATCC 35905</strain>
    </source>
</reference>
<keyword evidence="2 5" id="KW-0812">Transmembrane</keyword>
<protein>
    <submittedName>
        <fullName evidence="6">Putative oxidoreductase</fullName>
    </submittedName>
</protein>
<evidence type="ECO:0000313" key="6">
    <source>
        <dbReference type="EMBL" id="SIQ85537.1"/>
    </source>
</evidence>
<evidence type="ECO:0000256" key="2">
    <source>
        <dbReference type="ARBA" id="ARBA00022692"/>
    </source>
</evidence>
<dbReference type="AlphaFoldDB" id="A0A8G2CKV3"/>
<comment type="caution">
    <text evidence="6">The sequence shown here is derived from an EMBL/GenBank/DDBJ whole genome shotgun (WGS) entry which is preliminary data.</text>
</comment>
<evidence type="ECO:0000256" key="4">
    <source>
        <dbReference type="ARBA" id="ARBA00023136"/>
    </source>
</evidence>
<dbReference type="EMBL" id="FTNE01000010">
    <property type="protein sequence ID" value="SIQ85537.1"/>
    <property type="molecule type" value="Genomic_DNA"/>
</dbReference>
<keyword evidence="7" id="KW-1185">Reference proteome</keyword>
<organism evidence="6 7">
    <name type="scientific">Acidiphilium rubrum</name>
    <dbReference type="NCBI Taxonomy" id="526"/>
    <lineage>
        <taxon>Bacteria</taxon>
        <taxon>Pseudomonadati</taxon>
        <taxon>Pseudomonadota</taxon>
        <taxon>Alphaproteobacteria</taxon>
        <taxon>Acetobacterales</taxon>
        <taxon>Acidocellaceae</taxon>
        <taxon>Acidiphilium</taxon>
    </lineage>
</organism>
<feature type="transmembrane region" description="Helical" evidence="5">
    <location>
        <begin position="42"/>
        <end position="63"/>
    </location>
</feature>
<proteinExistence type="predicted"/>
<dbReference type="OrthoDB" id="7272111at2"/>
<sequence>MLITLAVRYLLVMLFFPFSALDKIINFRGAVAQATQVFTAPLLATGSILVGLFIEIVMSIGVLTGIADRLAALILALYCMATAALFKQFWKPGDFWHAGTSHGRDLLWDFLKNFSLAGGFLLITFGTTIHGTSALFTHPLGSTHPYLPHRP</sequence>
<evidence type="ECO:0000256" key="3">
    <source>
        <dbReference type="ARBA" id="ARBA00022989"/>
    </source>
</evidence>
<dbReference type="InterPro" id="IPR032808">
    <property type="entry name" value="DoxX"/>
</dbReference>
<dbReference type="RefSeq" id="WP_029312379.1">
    <property type="nucleotide sequence ID" value="NZ_FTNE01000010.1"/>
</dbReference>
<dbReference type="Proteomes" id="UP000186308">
    <property type="component" value="Unassembled WGS sequence"/>
</dbReference>
<evidence type="ECO:0000313" key="7">
    <source>
        <dbReference type="Proteomes" id="UP000186308"/>
    </source>
</evidence>
<keyword evidence="4 5" id="KW-0472">Membrane</keyword>